<evidence type="ECO:0000256" key="14">
    <source>
        <dbReference type="SAM" id="Phobius"/>
    </source>
</evidence>
<evidence type="ECO:0000256" key="13">
    <source>
        <dbReference type="SAM" id="MobiDB-lite"/>
    </source>
</evidence>
<protein>
    <recommendedName>
        <fullName evidence="2">non-specific serine/threonine protein kinase</fullName>
        <ecNumber evidence="2">2.7.11.1</ecNumber>
    </recommendedName>
</protein>
<dbReference type="EMBL" id="LZLM01000053">
    <property type="protein sequence ID" value="OBJ86904.1"/>
    <property type="molecule type" value="Genomic_DNA"/>
</dbReference>
<evidence type="ECO:0000256" key="10">
    <source>
        <dbReference type="ARBA" id="ARBA00022989"/>
    </source>
</evidence>
<dbReference type="GO" id="GO:0004674">
    <property type="term" value="F:protein serine/threonine kinase activity"/>
    <property type="evidence" value="ECO:0007669"/>
    <property type="project" value="UniProtKB-KW"/>
</dbReference>
<keyword evidence="6 14" id="KW-0812">Transmembrane</keyword>
<dbReference type="AlphaFoldDB" id="A0A1A3KR43"/>
<dbReference type="Proteomes" id="UP000093925">
    <property type="component" value="Unassembled WGS sequence"/>
</dbReference>
<name>A0A1A3KR43_MYCAS</name>
<proteinExistence type="predicted"/>
<comment type="subcellular location">
    <subcellularLocation>
        <location evidence="1">Cell membrane</location>
        <topology evidence="1">Single-pass membrane protein</topology>
    </subcellularLocation>
</comment>
<dbReference type="GO" id="GO:0080090">
    <property type="term" value="P:regulation of primary metabolic process"/>
    <property type="evidence" value="ECO:0007669"/>
    <property type="project" value="UniProtKB-ARBA"/>
</dbReference>
<dbReference type="PROSITE" id="PS00107">
    <property type="entry name" value="PROTEIN_KINASE_ATP"/>
    <property type="match status" value="1"/>
</dbReference>
<keyword evidence="9 12" id="KW-0067">ATP-binding</keyword>
<evidence type="ECO:0000256" key="5">
    <source>
        <dbReference type="ARBA" id="ARBA00022679"/>
    </source>
</evidence>
<feature type="compositionally biased region" description="Pro residues" evidence="13">
    <location>
        <begin position="393"/>
        <end position="403"/>
    </location>
</feature>
<feature type="domain" description="Protein kinase" evidence="15">
    <location>
        <begin position="9"/>
        <end position="268"/>
    </location>
</feature>
<dbReference type="PANTHER" id="PTHR43289:SF6">
    <property type="entry name" value="SERINE_THREONINE-PROTEIN KINASE NEKL-3"/>
    <property type="match status" value="1"/>
</dbReference>
<keyword evidence="7 12" id="KW-0547">Nucleotide-binding</keyword>
<feature type="compositionally biased region" description="Pro residues" evidence="13">
    <location>
        <begin position="355"/>
        <end position="366"/>
    </location>
</feature>
<feature type="compositionally biased region" description="Basic and acidic residues" evidence="13">
    <location>
        <begin position="312"/>
        <end position="326"/>
    </location>
</feature>
<evidence type="ECO:0000256" key="2">
    <source>
        <dbReference type="ARBA" id="ARBA00012513"/>
    </source>
</evidence>
<evidence type="ECO:0000256" key="8">
    <source>
        <dbReference type="ARBA" id="ARBA00022777"/>
    </source>
</evidence>
<dbReference type="SMART" id="SM00220">
    <property type="entry name" value="S_TKc"/>
    <property type="match status" value="1"/>
</dbReference>
<dbReference type="GO" id="GO:0005524">
    <property type="term" value="F:ATP binding"/>
    <property type="evidence" value="ECO:0007669"/>
    <property type="project" value="UniProtKB-UniRule"/>
</dbReference>
<feature type="compositionally biased region" description="Basic and acidic residues" evidence="13">
    <location>
        <begin position="418"/>
        <end position="428"/>
    </location>
</feature>
<evidence type="ECO:0000256" key="4">
    <source>
        <dbReference type="ARBA" id="ARBA00022527"/>
    </source>
</evidence>
<sequence>MQGTTFGRYQFLELLGRGGMGEVWRAYDTETQRVVAVKVLTANLANDPTFEQRFRREALAAAGLNDPHVVPIHHFGEIDGRLYVDMRLVVGRDLQDIIAEGALEPERAVHIIEQIASALRAAHRIGLVHRDVKPSNILVTEDDFAYLIDFGIARAAGDSHMTGTGNVIGTWAYMAPERVTSGQTDPRGDTYALGCVLHECLTGSQPFPGSSLEQQIGGHLSLPPPRPSTLRRGIPEELDNVIATAMAKNPEQRYSTVTDMAAAAREAVTGTRPIPLRRPEPVQQRTQLAPPPGPPRQPPPPPRRGGPAYPDHAQRRPTAEPPRRPPSDPSQRRPQVPPPAAPYRPPSEPNHYRPAPDPSPQRPPTDPTQRRPSTDPNQHRSINDEPTLYRQPSDPPTPVPFPVAAPAAAPDSGPGREQGSKPKGEQGSKPKPKRRTPLILAGVGVLLTVIAVVAGIALSGGGDSPGSGQATERSGSGEPAPPANGGPFTGTYTADFGPKMSLAGKEVANSEPPGQETWVLRSACTGKGGSGCVATAQRTDGPYNHTPKLVFDDVRGRWIAIALEGGKCNDKSIEKWNYVWLNPKSDGSLVGEWITDSLDCYSKRSVTFTRTGDAELGNLPDPAEQRARVVSPAEALRGAYHLLTTYTGANAPKPQEADYTVDTICLRTGDRCLSRFVRNGTSGTQLLQFANDVWTRDDEYDASCPAGGTSHVKIKGTFPLPEPPQDPIAVLAGSGTKDETGSACKGGPYEMKFTRTGD</sequence>
<organism evidence="16 17">
    <name type="scientific">Mycobacterium asiaticum</name>
    <dbReference type="NCBI Taxonomy" id="1790"/>
    <lineage>
        <taxon>Bacteria</taxon>
        <taxon>Bacillati</taxon>
        <taxon>Actinomycetota</taxon>
        <taxon>Actinomycetes</taxon>
        <taxon>Mycobacteriales</taxon>
        <taxon>Mycobacteriaceae</taxon>
        <taxon>Mycobacterium</taxon>
    </lineage>
</organism>
<dbReference type="Pfam" id="PF00069">
    <property type="entry name" value="Pkinase"/>
    <property type="match status" value="1"/>
</dbReference>
<dbReference type="SUPFAM" id="SSF56112">
    <property type="entry name" value="Protein kinase-like (PK-like)"/>
    <property type="match status" value="1"/>
</dbReference>
<dbReference type="PANTHER" id="PTHR43289">
    <property type="entry name" value="MITOGEN-ACTIVATED PROTEIN KINASE KINASE KINASE 20-RELATED"/>
    <property type="match status" value="1"/>
</dbReference>
<comment type="caution">
    <text evidence="16">The sequence shown here is derived from an EMBL/GenBank/DDBJ whole genome shotgun (WGS) entry which is preliminary data.</text>
</comment>
<dbReference type="InterPro" id="IPR017441">
    <property type="entry name" value="Protein_kinase_ATP_BS"/>
</dbReference>
<evidence type="ECO:0000256" key="7">
    <source>
        <dbReference type="ARBA" id="ARBA00022741"/>
    </source>
</evidence>
<dbReference type="Gene3D" id="3.30.200.20">
    <property type="entry name" value="Phosphorylase Kinase, domain 1"/>
    <property type="match status" value="1"/>
</dbReference>
<dbReference type="GO" id="GO:0005886">
    <property type="term" value="C:plasma membrane"/>
    <property type="evidence" value="ECO:0007669"/>
    <property type="project" value="UniProtKB-SubCell"/>
</dbReference>
<dbReference type="Gene3D" id="1.10.510.10">
    <property type="entry name" value="Transferase(Phosphotransferase) domain 1"/>
    <property type="match status" value="1"/>
</dbReference>
<evidence type="ECO:0000313" key="16">
    <source>
        <dbReference type="EMBL" id="OBJ86904.1"/>
    </source>
</evidence>
<feature type="binding site" evidence="12">
    <location>
        <position position="38"/>
    </location>
    <ligand>
        <name>ATP</name>
        <dbReference type="ChEBI" id="CHEBI:30616"/>
    </ligand>
</feature>
<accession>A0A1A3KR43</accession>
<keyword evidence="4" id="KW-0723">Serine/threonine-protein kinase</keyword>
<evidence type="ECO:0000256" key="12">
    <source>
        <dbReference type="PROSITE-ProRule" id="PRU10141"/>
    </source>
</evidence>
<evidence type="ECO:0000256" key="9">
    <source>
        <dbReference type="ARBA" id="ARBA00022840"/>
    </source>
</evidence>
<feature type="compositionally biased region" description="Pro residues" evidence="13">
    <location>
        <begin position="289"/>
        <end position="304"/>
    </location>
</feature>
<evidence type="ECO:0000313" key="17">
    <source>
        <dbReference type="Proteomes" id="UP000093925"/>
    </source>
</evidence>
<dbReference type="InterPro" id="IPR000719">
    <property type="entry name" value="Prot_kinase_dom"/>
</dbReference>
<feature type="compositionally biased region" description="Basic and acidic residues" evidence="13">
    <location>
        <begin position="368"/>
        <end position="383"/>
    </location>
</feature>
<keyword evidence="5" id="KW-0808">Transferase</keyword>
<keyword evidence="3" id="KW-1003">Cell membrane</keyword>
<dbReference type="RefSeq" id="WP_065139523.1">
    <property type="nucleotide sequence ID" value="NZ_LZLM01000053.1"/>
</dbReference>
<feature type="transmembrane region" description="Helical" evidence="14">
    <location>
        <begin position="438"/>
        <end position="458"/>
    </location>
</feature>
<keyword evidence="10 14" id="KW-1133">Transmembrane helix</keyword>
<dbReference type="CDD" id="cd14014">
    <property type="entry name" value="STKc_PknB_like"/>
    <property type="match status" value="1"/>
</dbReference>
<feature type="region of interest" description="Disordered" evidence="13">
    <location>
        <begin position="208"/>
        <end position="231"/>
    </location>
</feature>
<feature type="compositionally biased region" description="Pro residues" evidence="13">
    <location>
        <begin position="335"/>
        <end position="348"/>
    </location>
</feature>
<reference evidence="16 17" key="1">
    <citation type="submission" date="2016-06" db="EMBL/GenBank/DDBJ databases">
        <authorList>
            <person name="Kjaerup R.B."/>
            <person name="Dalgaard T.S."/>
            <person name="Juul-Madsen H.R."/>
        </authorList>
    </citation>
    <scope>NUCLEOTIDE SEQUENCE [LARGE SCALE GENOMIC DNA]</scope>
    <source>
        <strain evidence="16 17">1276495.2</strain>
    </source>
</reference>
<feature type="compositionally biased region" description="Low complexity" evidence="13">
    <location>
        <begin position="404"/>
        <end position="415"/>
    </location>
</feature>
<dbReference type="PROSITE" id="PS00108">
    <property type="entry name" value="PROTEIN_KINASE_ST"/>
    <property type="match status" value="1"/>
</dbReference>
<evidence type="ECO:0000256" key="6">
    <source>
        <dbReference type="ARBA" id="ARBA00022692"/>
    </source>
</evidence>
<keyword evidence="11 14" id="KW-0472">Membrane</keyword>
<feature type="region of interest" description="Disordered" evidence="13">
    <location>
        <begin position="732"/>
        <end position="758"/>
    </location>
</feature>
<evidence type="ECO:0000256" key="11">
    <source>
        <dbReference type="ARBA" id="ARBA00023136"/>
    </source>
</evidence>
<keyword evidence="8" id="KW-0418">Kinase</keyword>
<dbReference type="PROSITE" id="PS50011">
    <property type="entry name" value="PROTEIN_KINASE_DOM"/>
    <property type="match status" value="1"/>
</dbReference>
<gene>
    <name evidence="16" type="ORF">A5640_08975</name>
</gene>
<evidence type="ECO:0000256" key="3">
    <source>
        <dbReference type="ARBA" id="ARBA00022475"/>
    </source>
</evidence>
<dbReference type="InterPro" id="IPR008271">
    <property type="entry name" value="Ser/Thr_kinase_AS"/>
</dbReference>
<feature type="region of interest" description="Disordered" evidence="13">
    <location>
        <begin position="267"/>
        <end position="436"/>
    </location>
</feature>
<feature type="region of interest" description="Disordered" evidence="13">
    <location>
        <begin position="460"/>
        <end position="495"/>
    </location>
</feature>
<evidence type="ECO:0000256" key="1">
    <source>
        <dbReference type="ARBA" id="ARBA00004162"/>
    </source>
</evidence>
<dbReference type="FunFam" id="1.10.510.10:FF:000021">
    <property type="entry name" value="Serine/threonine protein kinase"/>
    <property type="match status" value="1"/>
</dbReference>
<dbReference type="EC" id="2.7.11.1" evidence="2"/>
<evidence type="ECO:0000259" key="15">
    <source>
        <dbReference type="PROSITE" id="PS50011"/>
    </source>
</evidence>
<dbReference type="InterPro" id="IPR011009">
    <property type="entry name" value="Kinase-like_dom_sf"/>
</dbReference>